<gene>
    <name evidence="1" type="ORF">C1SCF055_LOCUS35021</name>
</gene>
<dbReference type="AlphaFoldDB" id="A0A9P1DGY6"/>
<reference evidence="1" key="1">
    <citation type="submission" date="2022-10" db="EMBL/GenBank/DDBJ databases">
        <authorList>
            <person name="Chen Y."/>
            <person name="Dougan E. K."/>
            <person name="Chan C."/>
            <person name="Rhodes N."/>
            <person name="Thang M."/>
        </authorList>
    </citation>
    <scope>NUCLEOTIDE SEQUENCE</scope>
</reference>
<dbReference type="SUPFAM" id="SSF50370">
    <property type="entry name" value="Ricin B-like lectins"/>
    <property type="match status" value="1"/>
</dbReference>
<keyword evidence="4" id="KW-1185">Reference proteome</keyword>
<organism evidence="1">
    <name type="scientific">Cladocopium goreaui</name>
    <dbReference type="NCBI Taxonomy" id="2562237"/>
    <lineage>
        <taxon>Eukaryota</taxon>
        <taxon>Sar</taxon>
        <taxon>Alveolata</taxon>
        <taxon>Dinophyceae</taxon>
        <taxon>Suessiales</taxon>
        <taxon>Symbiodiniaceae</taxon>
        <taxon>Cladocopium</taxon>
    </lineage>
</organism>
<evidence type="ECO:0000313" key="2">
    <source>
        <dbReference type="EMBL" id="CAL1163057.1"/>
    </source>
</evidence>
<evidence type="ECO:0000313" key="1">
    <source>
        <dbReference type="EMBL" id="CAI4009682.1"/>
    </source>
</evidence>
<reference evidence="2" key="2">
    <citation type="submission" date="2024-04" db="EMBL/GenBank/DDBJ databases">
        <authorList>
            <person name="Chen Y."/>
            <person name="Shah S."/>
            <person name="Dougan E. K."/>
            <person name="Thang M."/>
            <person name="Chan C."/>
        </authorList>
    </citation>
    <scope>NUCLEOTIDE SEQUENCE [LARGE SCALE GENOMIC DNA]</scope>
</reference>
<accession>A0A9P1DGY6</accession>
<dbReference type="EMBL" id="CAMXCT010004591">
    <property type="protein sequence ID" value="CAI4009682.1"/>
    <property type="molecule type" value="Genomic_DNA"/>
</dbReference>
<evidence type="ECO:0000313" key="3">
    <source>
        <dbReference type="EMBL" id="CAL4796994.1"/>
    </source>
</evidence>
<dbReference type="InterPro" id="IPR035992">
    <property type="entry name" value="Ricin_B-like_lectins"/>
</dbReference>
<dbReference type="EMBL" id="CAMXCT020004591">
    <property type="protein sequence ID" value="CAL1163057.1"/>
    <property type="molecule type" value="Genomic_DNA"/>
</dbReference>
<name>A0A9P1DGY6_9DINO</name>
<protein>
    <submittedName>
        <fullName evidence="3">Endoglucanase</fullName>
    </submittedName>
</protein>
<dbReference type="Proteomes" id="UP001152797">
    <property type="component" value="Unassembled WGS sequence"/>
</dbReference>
<comment type="caution">
    <text evidence="1">The sequence shown here is derived from an EMBL/GenBank/DDBJ whole genome shotgun (WGS) entry which is preliminary data.</text>
</comment>
<evidence type="ECO:0000313" key="4">
    <source>
        <dbReference type="Proteomes" id="UP001152797"/>
    </source>
</evidence>
<dbReference type="Gene3D" id="2.80.10.50">
    <property type="match status" value="1"/>
</dbReference>
<sequence>MALCWLESRHECNDRREGRSGLCVILLHFTFKLLPGDRRPAILVGGGHRYEQKAVADFTHNKREPLHEEFHASPMTQAGQRNCHRLVCLLVPNFLARASNGLCYSRGYRFDPLNMDGQGRTVETSATKCQQRLSNLESCASVQGCAHYAWWSNGGCHLQDSSASYLYDRWAYSGGPSCEEAFSDQVFGFVEADAKQMPTKGLLRSFADKTCVDPVGSALGPGAEAVSTVSMSTCDPHNPDSDQFWELTADGQLWNPAYKKCLEVVAPSDWEAQETLSFLSGASTKVTSCDGSAFQSFESQAWEFVDTALVGQRCRELCDEPGEIYDFWCLWGSGFRCHCGLMFKNPGWYYNDLLEGMDVTDGRFGLVETPEVLKLDITSTLASSLADAFMVPEDAVNLSIYEPGLDILDEISETGFEPQTAFGFSYLAPEQQPSVEQVLVDGVASSNFTEGAVVTLWVRNFDEIDNVQVFIGPVEVSMVNFTETSVPCDIGAGECG</sequence>
<dbReference type="PROSITE" id="PS50231">
    <property type="entry name" value="RICIN_B_LECTIN"/>
    <property type="match status" value="1"/>
</dbReference>
<dbReference type="EMBL" id="CAMXCT030004591">
    <property type="protein sequence ID" value="CAL4796994.1"/>
    <property type="molecule type" value="Genomic_DNA"/>
</dbReference>
<proteinExistence type="predicted"/>